<sequence length="115" mass="12815">MPIEINQRLGGSETWSMIFSSLNVNLIHEAAKISLGIGLNETDLLVKSSNPRWYSISHNFLTEPICISKPVGSSFTSNVTIGWLTLKCEKEKIESIFSNLARALKLVKLTTESIY</sequence>
<dbReference type="EMBL" id="REGN01000564">
    <property type="protein sequence ID" value="RNA40975.1"/>
    <property type="molecule type" value="Genomic_DNA"/>
</dbReference>
<reference evidence="1 2" key="1">
    <citation type="journal article" date="2018" name="Sci. Rep.">
        <title>Genomic signatures of local adaptation to the degree of environmental predictability in rotifers.</title>
        <authorList>
            <person name="Franch-Gras L."/>
            <person name="Hahn C."/>
            <person name="Garcia-Roger E.M."/>
            <person name="Carmona M.J."/>
            <person name="Serra M."/>
            <person name="Gomez A."/>
        </authorList>
    </citation>
    <scope>NUCLEOTIDE SEQUENCE [LARGE SCALE GENOMIC DNA]</scope>
    <source>
        <strain evidence="1">HYR1</strain>
    </source>
</reference>
<dbReference type="AlphaFoldDB" id="A0A3M7SZ70"/>
<dbReference type="Proteomes" id="UP000276133">
    <property type="component" value="Unassembled WGS sequence"/>
</dbReference>
<gene>
    <name evidence="1" type="ORF">BpHYR1_044498</name>
</gene>
<keyword evidence="2" id="KW-1185">Reference proteome</keyword>
<name>A0A3M7SZ70_BRAPC</name>
<organism evidence="1 2">
    <name type="scientific">Brachionus plicatilis</name>
    <name type="common">Marine rotifer</name>
    <name type="synonym">Brachionus muelleri</name>
    <dbReference type="NCBI Taxonomy" id="10195"/>
    <lineage>
        <taxon>Eukaryota</taxon>
        <taxon>Metazoa</taxon>
        <taxon>Spiralia</taxon>
        <taxon>Gnathifera</taxon>
        <taxon>Rotifera</taxon>
        <taxon>Eurotatoria</taxon>
        <taxon>Monogononta</taxon>
        <taxon>Pseudotrocha</taxon>
        <taxon>Ploima</taxon>
        <taxon>Brachionidae</taxon>
        <taxon>Brachionus</taxon>
    </lineage>
</organism>
<evidence type="ECO:0000313" key="1">
    <source>
        <dbReference type="EMBL" id="RNA40975.1"/>
    </source>
</evidence>
<proteinExistence type="predicted"/>
<protein>
    <submittedName>
        <fullName evidence="1">Uncharacterized protein</fullName>
    </submittedName>
</protein>
<evidence type="ECO:0000313" key="2">
    <source>
        <dbReference type="Proteomes" id="UP000276133"/>
    </source>
</evidence>
<dbReference type="Gene3D" id="3.30.470.20">
    <property type="entry name" value="ATP-grasp fold, B domain"/>
    <property type="match status" value="1"/>
</dbReference>
<comment type="caution">
    <text evidence="1">The sequence shown here is derived from an EMBL/GenBank/DDBJ whole genome shotgun (WGS) entry which is preliminary data.</text>
</comment>
<accession>A0A3M7SZ70</accession>